<evidence type="ECO:0000256" key="4">
    <source>
        <dbReference type="ARBA" id="ARBA00022723"/>
    </source>
</evidence>
<proteinExistence type="predicted"/>
<sequence>MKIDVIGSGSAFSKINNTSSIHIEDNYKNQWLIDCGPTVPRALWQRNIGVNNIQVIYFTHIHPDHSSGLTALVNQWKSFNRTKPLDIFCQIEQQEPLKLLVALATWPETHLCFDIHWHDIDDEFHWQHWHIQTANTQHEMSNRAIRLKVDNQVLFYSGDGRPTEASEALMKGADLAFQECASCEGLPSYSSHGDLPDCLRLLEGSGIKALGIYHCFDAALPSLSKAVDNMPNVFLSHDGWSLDLSKSGVNKGSNSGEY</sequence>
<dbReference type="Pfam" id="PF23023">
    <property type="entry name" value="Anti-Pycsar_Apyc1"/>
    <property type="match status" value="1"/>
</dbReference>
<evidence type="ECO:0000256" key="2">
    <source>
        <dbReference type="ARBA" id="ARBA00022694"/>
    </source>
</evidence>
<keyword evidence="7" id="KW-0862">Zinc</keyword>
<dbReference type="Gene3D" id="3.60.15.10">
    <property type="entry name" value="Ribonuclease Z/Hydroxyacylglutathione hydrolase-like"/>
    <property type="match status" value="1"/>
</dbReference>
<dbReference type="CDD" id="cd16272">
    <property type="entry name" value="RNaseZ_MBL-fold"/>
    <property type="match status" value="1"/>
</dbReference>
<keyword evidence="5" id="KW-0255">Endonuclease</keyword>
<dbReference type="EMBL" id="JACYFC010000001">
    <property type="protein sequence ID" value="MBD5770015.1"/>
    <property type="molecule type" value="Genomic_DNA"/>
</dbReference>
<keyword evidence="4" id="KW-0479">Metal-binding</keyword>
<dbReference type="InterPro" id="IPR047151">
    <property type="entry name" value="RNZ2-like"/>
</dbReference>
<dbReference type="PANTHER" id="PTHR12553:SF49">
    <property type="entry name" value="ZINC PHOSPHODIESTERASE ELAC PROTEIN 2"/>
    <property type="match status" value="1"/>
</dbReference>
<accession>A0ABR8NVD5</accession>
<evidence type="ECO:0000256" key="1">
    <source>
        <dbReference type="ARBA" id="ARBA00001947"/>
    </source>
</evidence>
<evidence type="ECO:0000256" key="3">
    <source>
        <dbReference type="ARBA" id="ARBA00022722"/>
    </source>
</evidence>
<comment type="cofactor">
    <cofactor evidence="1">
        <name>Zn(2+)</name>
        <dbReference type="ChEBI" id="CHEBI:29105"/>
    </cofactor>
</comment>
<dbReference type="SUPFAM" id="SSF56281">
    <property type="entry name" value="Metallo-hydrolase/oxidoreductase"/>
    <property type="match status" value="1"/>
</dbReference>
<comment type="caution">
    <text evidence="8">The sequence shown here is derived from an EMBL/GenBank/DDBJ whole genome shotgun (WGS) entry which is preliminary data.</text>
</comment>
<name>A0ABR8NVD5_9GAMM</name>
<keyword evidence="6" id="KW-0378">Hydrolase</keyword>
<keyword evidence="2" id="KW-0819">tRNA processing</keyword>
<gene>
    <name evidence="8" type="ORF">IF202_03055</name>
</gene>
<organism evidence="8 9">
    <name type="scientific">Marinomonas colpomeniae</name>
    <dbReference type="NCBI Taxonomy" id="2774408"/>
    <lineage>
        <taxon>Bacteria</taxon>
        <taxon>Pseudomonadati</taxon>
        <taxon>Pseudomonadota</taxon>
        <taxon>Gammaproteobacteria</taxon>
        <taxon>Oceanospirillales</taxon>
        <taxon>Oceanospirillaceae</taxon>
        <taxon>Marinomonas</taxon>
    </lineage>
</organism>
<dbReference type="RefSeq" id="WP_191593386.1">
    <property type="nucleotide sequence ID" value="NZ_JACYFC010000001.1"/>
</dbReference>
<evidence type="ECO:0000256" key="6">
    <source>
        <dbReference type="ARBA" id="ARBA00022801"/>
    </source>
</evidence>
<evidence type="ECO:0000256" key="5">
    <source>
        <dbReference type="ARBA" id="ARBA00022759"/>
    </source>
</evidence>
<reference evidence="8 9" key="1">
    <citation type="submission" date="2020-09" db="EMBL/GenBank/DDBJ databases">
        <title>Marinomonas sp. nov., isolated from the cysticercosis algae of Qingdao, China.</title>
        <authorList>
            <person name="Sun X."/>
        </authorList>
    </citation>
    <scope>NUCLEOTIDE SEQUENCE [LARGE SCALE GENOMIC DNA]</scope>
    <source>
        <strain evidence="8 9">SM2066</strain>
    </source>
</reference>
<dbReference type="PANTHER" id="PTHR12553">
    <property type="entry name" value="ZINC PHOSPHODIESTERASE ELAC PROTEIN 2"/>
    <property type="match status" value="1"/>
</dbReference>
<evidence type="ECO:0000313" key="9">
    <source>
        <dbReference type="Proteomes" id="UP000604161"/>
    </source>
</evidence>
<keyword evidence="3" id="KW-0540">Nuclease</keyword>
<evidence type="ECO:0000256" key="7">
    <source>
        <dbReference type="ARBA" id="ARBA00022833"/>
    </source>
</evidence>
<protein>
    <submittedName>
        <fullName evidence="8">Ribonuclease Z</fullName>
    </submittedName>
</protein>
<evidence type="ECO:0000313" key="8">
    <source>
        <dbReference type="EMBL" id="MBD5770015.1"/>
    </source>
</evidence>
<dbReference type="Proteomes" id="UP000604161">
    <property type="component" value="Unassembled WGS sequence"/>
</dbReference>
<keyword evidence="9" id="KW-1185">Reference proteome</keyword>
<dbReference type="InterPro" id="IPR036866">
    <property type="entry name" value="RibonucZ/Hydroxyglut_hydro"/>
</dbReference>